<evidence type="ECO:0000256" key="4">
    <source>
        <dbReference type="ARBA" id="ARBA00023284"/>
    </source>
</evidence>
<evidence type="ECO:0000256" key="3">
    <source>
        <dbReference type="ARBA" id="ARBA00023157"/>
    </source>
</evidence>
<sequence length="496" mass="58454">MLLNILNSKSVFLLILLFFCQTSYGFKKNINETNFSGTIKNYDNEQRTITFNFPGFFNEIGKVTVPIDSKGKFHFKLPISYTQNFTVEYGEIATLLCIPEKQFEIEIAGGILTDKKKIRDNNEYFVKVISPFQKETNELVIKFFNQLPAKEFQYDNYYKNLVQKEPKDYLDYIKYREGKYREFLESFIKNNTYNQTFNEWAYNYISYESSHDLLYYTWYHPTKNNINLKTFNIPEEYINSINTFNHKNPQIFSLYFTMYLEEYANFLLRSQSESWTENAMQAYEQNGIQGLFKIYSELFESTTPGLIKDYLYTKFFTDLFRTMPEDFNKIYSDQRVKTPLLRNILKNLMETNKATVPKEKGDIEQIESETSFNDIIQKYKGNIIYIDLWAPWCEPCLNEMPFSKELQVKLDAKNITFLFLAVNTQEGTWKSTIDRLGLKGKHILLSKDQYNLIAAKFNIQGIPRYLIIGKDGEIINSNAPSPSSSTIYEILKNLSE</sequence>
<evidence type="ECO:0000313" key="6">
    <source>
        <dbReference type="EMBL" id="RKO72587.1"/>
    </source>
</evidence>
<reference evidence="6 7" key="1">
    <citation type="submission" date="2018-10" db="EMBL/GenBank/DDBJ databases">
        <title>Sphingobacterium sp. M05W1-28.</title>
        <authorList>
            <person name="Cai H."/>
        </authorList>
    </citation>
    <scope>NUCLEOTIDE SEQUENCE [LARGE SCALE GENOMIC DNA]</scope>
    <source>
        <strain evidence="6 7">M05W1-28</strain>
    </source>
</reference>
<keyword evidence="3" id="KW-1015">Disulfide bond</keyword>
<keyword evidence="4" id="KW-0676">Redox-active center</keyword>
<dbReference type="Pfam" id="PF13905">
    <property type="entry name" value="Thioredoxin_8"/>
    <property type="match status" value="1"/>
</dbReference>
<gene>
    <name evidence="6" type="ORF">D7322_07275</name>
</gene>
<organism evidence="6 7">
    <name type="scientific">Sphingobacterium puteale</name>
    <dbReference type="NCBI Taxonomy" id="2420510"/>
    <lineage>
        <taxon>Bacteria</taxon>
        <taxon>Pseudomonadati</taxon>
        <taxon>Bacteroidota</taxon>
        <taxon>Sphingobacteriia</taxon>
        <taxon>Sphingobacteriales</taxon>
        <taxon>Sphingobacteriaceae</taxon>
        <taxon>Sphingobacterium</taxon>
    </lineage>
</organism>
<evidence type="ECO:0000256" key="2">
    <source>
        <dbReference type="ARBA" id="ARBA00022748"/>
    </source>
</evidence>
<evidence type="ECO:0000256" key="1">
    <source>
        <dbReference type="ARBA" id="ARBA00004196"/>
    </source>
</evidence>
<dbReference type="SUPFAM" id="SSF52833">
    <property type="entry name" value="Thioredoxin-like"/>
    <property type="match status" value="1"/>
</dbReference>
<protein>
    <submittedName>
        <fullName evidence="6">TlpA family protein disulfide reductase</fullName>
    </submittedName>
</protein>
<dbReference type="PANTHER" id="PTHR42852:SF6">
    <property type="entry name" value="THIOL:DISULFIDE INTERCHANGE PROTEIN DSBE"/>
    <property type="match status" value="1"/>
</dbReference>
<comment type="subcellular location">
    <subcellularLocation>
        <location evidence="1">Cell envelope</location>
    </subcellularLocation>
</comment>
<dbReference type="CDD" id="cd02966">
    <property type="entry name" value="TlpA_like_family"/>
    <property type="match status" value="1"/>
</dbReference>
<name>A0A420W206_9SPHI</name>
<dbReference type="InterPro" id="IPR050553">
    <property type="entry name" value="Thioredoxin_ResA/DsbE_sf"/>
</dbReference>
<dbReference type="AlphaFoldDB" id="A0A420W206"/>
<dbReference type="PROSITE" id="PS51352">
    <property type="entry name" value="THIOREDOXIN_2"/>
    <property type="match status" value="1"/>
</dbReference>
<dbReference type="InterPro" id="IPR036249">
    <property type="entry name" value="Thioredoxin-like_sf"/>
</dbReference>
<dbReference type="OrthoDB" id="1095575at2"/>
<dbReference type="GO" id="GO:0030313">
    <property type="term" value="C:cell envelope"/>
    <property type="evidence" value="ECO:0007669"/>
    <property type="project" value="UniProtKB-SubCell"/>
</dbReference>
<dbReference type="GO" id="GO:0017004">
    <property type="term" value="P:cytochrome complex assembly"/>
    <property type="evidence" value="ECO:0007669"/>
    <property type="project" value="UniProtKB-KW"/>
</dbReference>
<dbReference type="Proteomes" id="UP000282423">
    <property type="component" value="Unassembled WGS sequence"/>
</dbReference>
<feature type="domain" description="Thioredoxin" evidence="5">
    <location>
        <begin position="345"/>
        <end position="496"/>
    </location>
</feature>
<evidence type="ECO:0000313" key="7">
    <source>
        <dbReference type="Proteomes" id="UP000282423"/>
    </source>
</evidence>
<dbReference type="InterPro" id="IPR013766">
    <property type="entry name" value="Thioredoxin_domain"/>
</dbReference>
<dbReference type="EMBL" id="RBWS01000005">
    <property type="protein sequence ID" value="RKO72587.1"/>
    <property type="molecule type" value="Genomic_DNA"/>
</dbReference>
<dbReference type="Gene3D" id="3.40.30.10">
    <property type="entry name" value="Glutaredoxin"/>
    <property type="match status" value="1"/>
</dbReference>
<dbReference type="PANTHER" id="PTHR42852">
    <property type="entry name" value="THIOL:DISULFIDE INTERCHANGE PROTEIN DSBE"/>
    <property type="match status" value="1"/>
</dbReference>
<keyword evidence="7" id="KW-1185">Reference proteome</keyword>
<dbReference type="InterPro" id="IPR012336">
    <property type="entry name" value="Thioredoxin-like_fold"/>
</dbReference>
<accession>A0A420W206</accession>
<proteinExistence type="predicted"/>
<comment type="caution">
    <text evidence="6">The sequence shown here is derived from an EMBL/GenBank/DDBJ whole genome shotgun (WGS) entry which is preliminary data.</text>
</comment>
<keyword evidence="2" id="KW-0201">Cytochrome c-type biogenesis</keyword>
<evidence type="ECO:0000259" key="5">
    <source>
        <dbReference type="PROSITE" id="PS51352"/>
    </source>
</evidence>